<dbReference type="GO" id="GO:0098554">
    <property type="term" value="C:cytoplasmic side of endoplasmic reticulum membrane"/>
    <property type="evidence" value="ECO:0007669"/>
    <property type="project" value="TreeGrafter"/>
</dbReference>
<evidence type="ECO:0000256" key="8">
    <source>
        <dbReference type="SAM" id="MobiDB-lite"/>
    </source>
</evidence>
<keyword evidence="6 9" id="KW-1133">Transmembrane helix</keyword>
<evidence type="ECO:0000256" key="2">
    <source>
        <dbReference type="ARBA" id="ARBA00006859"/>
    </source>
</evidence>
<dbReference type="GO" id="GO:0098553">
    <property type="term" value="C:lumenal side of endoplasmic reticulum membrane"/>
    <property type="evidence" value="ECO:0007669"/>
    <property type="project" value="TreeGrafter"/>
</dbReference>
<keyword evidence="7 9" id="KW-0472">Membrane</keyword>
<feature type="transmembrane region" description="Helical" evidence="9">
    <location>
        <begin position="135"/>
        <end position="156"/>
    </location>
</feature>
<protein>
    <submittedName>
        <fullName evidence="10">Uncharacterized protein</fullName>
    </submittedName>
</protein>
<accession>A0A2C5Y6V0</accession>
<evidence type="ECO:0000256" key="9">
    <source>
        <dbReference type="SAM" id="Phobius"/>
    </source>
</evidence>
<feature type="transmembrane region" description="Helical" evidence="9">
    <location>
        <begin position="288"/>
        <end position="308"/>
    </location>
</feature>
<feature type="compositionally biased region" description="Low complexity" evidence="8">
    <location>
        <begin position="62"/>
        <end position="73"/>
    </location>
</feature>
<dbReference type="GO" id="GO:0042500">
    <property type="term" value="F:aspartic endopeptidase activity, intramembrane cleaving"/>
    <property type="evidence" value="ECO:0007669"/>
    <property type="project" value="InterPro"/>
</dbReference>
<evidence type="ECO:0000256" key="3">
    <source>
        <dbReference type="ARBA" id="ARBA00022692"/>
    </source>
</evidence>
<reference evidence="10 11" key="1">
    <citation type="submission" date="2017-06" db="EMBL/GenBank/DDBJ databases">
        <title>Ant-infecting Ophiocordyceps genomes reveal a high diversity of potential behavioral manipulation genes and a possible major role for enterotoxins.</title>
        <authorList>
            <person name="De Bekker C."/>
            <person name="Evans H.C."/>
            <person name="Brachmann A."/>
            <person name="Hughes D.P."/>
        </authorList>
    </citation>
    <scope>NUCLEOTIDE SEQUENCE [LARGE SCALE GENOMIC DNA]</scope>
    <source>
        <strain evidence="10 11">1348a</strain>
    </source>
</reference>
<dbReference type="SMART" id="SM00730">
    <property type="entry name" value="PSN"/>
    <property type="match status" value="1"/>
</dbReference>
<evidence type="ECO:0000313" key="11">
    <source>
        <dbReference type="Proteomes" id="UP000224854"/>
    </source>
</evidence>
<keyword evidence="5" id="KW-0256">Endoplasmic reticulum</keyword>
<evidence type="ECO:0000256" key="4">
    <source>
        <dbReference type="ARBA" id="ARBA00022801"/>
    </source>
</evidence>
<evidence type="ECO:0000256" key="6">
    <source>
        <dbReference type="ARBA" id="ARBA00022989"/>
    </source>
</evidence>
<dbReference type="InterPro" id="IPR006639">
    <property type="entry name" value="Preselin/SPP"/>
</dbReference>
<evidence type="ECO:0000256" key="7">
    <source>
        <dbReference type="ARBA" id="ARBA00023136"/>
    </source>
</evidence>
<sequence>MSTNSSASRSLLGELDSVNATLNGDETSPVLGLVDNLGFLLLEIKLLASALGIIFVGSHASLRRPPSASPSSSAKDKKCRTRDKEESAMQGLEPSDAIIFPLLASVMLVGLYYLIQWLNDPTLLNKILRWYMSTMSTASLLTLYSHLMQLGTSLLFPRYWRGRDGNLRKVSQSTRSVSVCDHVGNVVAGTAPESNPLPGFLAMFASSTRARAVAWELRGLLYRPWNFGIFVHGIVEHKAQIKLAHVMAFLLSVATALTYFSTSWPLLSNVLGSGMCYASFFVLSPTDFLTGSLVLVGLFVYDIVMVFYTPYMVTVATQLDIPIKLTFHSAKRQSMLGLGDIVIPGMVIAWALRLDLWLFYLTKVKYEATHLKIMEKDATSGELVTKTEKKHKEIKARYVDVKGRWGDALWTRGNFFLGRAPQHQQPPELAASVFPKTYFKAAMAGYLLGMVATLTMLLVFRQGQPALLYLVPGVLGALLVTALRRGEVKKVWMYTEDGSLDTMDVVVDLDEEGQAAKTIGKVENGVIDLTKGDGSRASDDSGGGKGDKAKAESDKEASRQPTGRVAKGEHRVLLLSLEAPSENEAD</sequence>
<feature type="transmembrane region" description="Helical" evidence="9">
    <location>
        <begin position="341"/>
        <end position="362"/>
    </location>
</feature>
<dbReference type="Pfam" id="PF04258">
    <property type="entry name" value="Peptidase_A22B"/>
    <property type="match status" value="1"/>
</dbReference>
<keyword evidence="4" id="KW-0378">Hydrolase</keyword>
<comment type="similarity">
    <text evidence="2">Belongs to the peptidase A22B family.</text>
</comment>
<proteinExistence type="inferred from homology"/>
<feature type="compositionally biased region" description="Basic and acidic residues" evidence="8">
    <location>
        <begin position="545"/>
        <end position="558"/>
    </location>
</feature>
<feature type="region of interest" description="Disordered" evidence="8">
    <location>
        <begin position="530"/>
        <end position="586"/>
    </location>
</feature>
<dbReference type="AlphaFoldDB" id="A0A2C5Y6V0"/>
<gene>
    <name evidence="10" type="ORF">CDD82_6637</name>
</gene>
<organism evidence="10 11">
    <name type="scientific">Ophiocordyceps australis</name>
    <dbReference type="NCBI Taxonomy" id="1399860"/>
    <lineage>
        <taxon>Eukaryota</taxon>
        <taxon>Fungi</taxon>
        <taxon>Dikarya</taxon>
        <taxon>Ascomycota</taxon>
        <taxon>Pezizomycotina</taxon>
        <taxon>Sordariomycetes</taxon>
        <taxon>Hypocreomycetidae</taxon>
        <taxon>Hypocreales</taxon>
        <taxon>Ophiocordycipitaceae</taxon>
        <taxon>Ophiocordyceps</taxon>
    </lineage>
</organism>
<dbReference type="EMBL" id="NJEU01000007">
    <property type="protein sequence ID" value="PHH83609.1"/>
    <property type="molecule type" value="Genomic_DNA"/>
</dbReference>
<feature type="transmembrane region" description="Helical" evidence="9">
    <location>
        <begin position="97"/>
        <end position="115"/>
    </location>
</feature>
<keyword evidence="11" id="KW-1185">Reference proteome</keyword>
<feature type="transmembrane region" description="Helical" evidence="9">
    <location>
        <begin position="466"/>
        <end position="483"/>
    </location>
</feature>
<dbReference type="GO" id="GO:0033619">
    <property type="term" value="P:membrane protein proteolysis"/>
    <property type="evidence" value="ECO:0007669"/>
    <property type="project" value="TreeGrafter"/>
</dbReference>
<name>A0A2C5Y6V0_9HYPO</name>
<dbReference type="PANTHER" id="PTHR12174">
    <property type="entry name" value="SIGNAL PEPTIDE PEPTIDASE"/>
    <property type="match status" value="1"/>
</dbReference>
<dbReference type="InterPro" id="IPR007369">
    <property type="entry name" value="Peptidase_A22B_SPP"/>
</dbReference>
<dbReference type="GO" id="GO:0006465">
    <property type="term" value="P:signal peptide processing"/>
    <property type="evidence" value="ECO:0007669"/>
    <property type="project" value="TreeGrafter"/>
</dbReference>
<comment type="subcellular location">
    <subcellularLocation>
        <location evidence="1">Endoplasmic reticulum membrane</location>
        <topology evidence="1">Multi-pass membrane protein</topology>
    </subcellularLocation>
</comment>
<dbReference type="Proteomes" id="UP000224854">
    <property type="component" value="Unassembled WGS sequence"/>
</dbReference>
<evidence type="ECO:0000313" key="10">
    <source>
        <dbReference type="EMBL" id="PHH83609.1"/>
    </source>
</evidence>
<evidence type="ECO:0000256" key="5">
    <source>
        <dbReference type="ARBA" id="ARBA00022824"/>
    </source>
</evidence>
<evidence type="ECO:0000256" key="1">
    <source>
        <dbReference type="ARBA" id="ARBA00004477"/>
    </source>
</evidence>
<dbReference type="OrthoDB" id="29661at2759"/>
<feature type="region of interest" description="Disordered" evidence="8">
    <location>
        <begin position="62"/>
        <end position="87"/>
    </location>
</feature>
<feature type="transmembrane region" description="Helical" evidence="9">
    <location>
        <begin position="441"/>
        <end position="460"/>
    </location>
</feature>
<comment type="caution">
    <text evidence="10">The sequence shown here is derived from an EMBL/GenBank/DDBJ whole genome shotgun (WGS) entry which is preliminary data.</text>
</comment>
<feature type="transmembrane region" description="Helical" evidence="9">
    <location>
        <begin position="243"/>
        <end position="260"/>
    </location>
</feature>
<feature type="compositionally biased region" description="Basic and acidic residues" evidence="8">
    <location>
        <begin position="530"/>
        <end position="539"/>
    </location>
</feature>
<dbReference type="PANTHER" id="PTHR12174:SF23">
    <property type="entry name" value="MINOR HISTOCOMPATIBILITY ANTIGEN H13"/>
    <property type="match status" value="1"/>
</dbReference>
<keyword evidence="3 9" id="KW-0812">Transmembrane</keyword>